<dbReference type="InterPro" id="IPR002226">
    <property type="entry name" value="Catalase_haem_BS"/>
</dbReference>
<comment type="similarity">
    <text evidence="1">Belongs to the catalase family.</text>
</comment>
<protein>
    <recommendedName>
        <fullName evidence="8">Catalase core domain-containing protein</fullName>
    </recommendedName>
</protein>
<dbReference type="Gene3D" id="2.40.180.10">
    <property type="entry name" value="Catalase core domain"/>
    <property type="match status" value="2"/>
</dbReference>
<keyword evidence="6" id="KW-0408">Iron</keyword>
<evidence type="ECO:0000256" key="4">
    <source>
        <dbReference type="ARBA" id="ARBA00022723"/>
    </source>
</evidence>
<dbReference type="SMART" id="SM01060">
    <property type="entry name" value="Catalase"/>
    <property type="match status" value="1"/>
</dbReference>
<evidence type="ECO:0000256" key="6">
    <source>
        <dbReference type="ARBA" id="ARBA00023004"/>
    </source>
</evidence>
<accession>A0A820MBK2</accession>
<keyword evidence="2" id="KW-0575">Peroxidase</keyword>
<gene>
    <name evidence="9" type="ORF">UXM345_LOCUS36999</name>
</gene>
<dbReference type="GO" id="GO:0005739">
    <property type="term" value="C:mitochondrion"/>
    <property type="evidence" value="ECO:0007669"/>
    <property type="project" value="TreeGrafter"/>
</dbReference>
<dbReference type="GO" id="GO:0004096">
    <property type="term" value="F:catalase activity"/>
    <property type="evidence" value="ECO:0007669"/>
    <property type="project" value="InterPro"/>
</dbReference>
<feature type="compositionally biased region" description="Polar residues" evidence="7">
    <location>
        <begin position="172"/>
        <end position="188"/>
    </location>
</feature>
<dbReference type="AlphaFoldDB" id="A0A820MBK2"/>
<evidence type="ECO:0000313" key="10">
    <source>
        <dbReference type="Proteomes" id="UP000663842"/>
    </source>
</evidence>
<dbReference type="Pfam" id="PF00199">
    <property type="entry name" value="Catalase"/>
    <property type="match status" value="2"/>
</dbReference>
<dbReference type="GO" id="GO:0046872">
    <property type="term" value="F:metal ion binding"/>
    <property type="evidence" value="ECO:0007669"/>
    <property type="project" value="UniProtKB-KW"/>
</dbReference>
<feature type="domain" description="Catalase core" evidence="8">
    <location>
        <begin position="1"/>
        <end position="191"/>
    </location>
</feature>
<dbReference type="PROSITE" id="PS00437">
    <property type="entry name" value="CATALASE_1"/>
    <property type="match status" value="1"/>
</dbReference>
<feature type="non-terminal residue" evidence="9">
    <location>
        <position position="1"/>
    </location>
</feature>
<dbReference type="GO" id="GO:0005777">
    <property type="term" value="C:peroxisome"/>
    <property type="evidence" value="ECO:0007669"/>
    <property type="project" value="TreeGrafter"/>
</dbReference>
<sequence>MVWDFFANHPMATHQFLFLYSDRGIPDGFRHMHGYGSHTFKTVNDKNEFVWVKFHLRSDQGIKNLDPTKAKALAGEQPDYALSDLYNAIARKEYPSWTLYVQVVTHEQAKTLPYNPFDLTIFHYVGLGRLFSYADTHLHRVGTNHHIIPVNNPETNKNVKVCTYQRDGAMQTGHNQGSAPNYHKNSYNGPDVTNRDKHIEHATFESGMAARHS</sequence>
<evidence type="ECO:0000256" key="1">
    <source>
        <dbReference type="ARBA" id="ARBA00005329"/>
    </source>
</evidence>
<dbReference type="Proteomes" id="UP000663842">
    <property type="component" value="Unassembled WGS sequence"/>
</dbReference>
<dbReference type="PANTHER" id="PTHR11465">
    <property type="entry name" value="CATALASE"/>
    <property type="match status" value="1"/>
</dbReference>
<dbReference type="PROSITE" id="PS51402">
    <property type="entry name" value="CATALASE_3"/>
    <property type="match status" value="1"/>
</dbReference>
<dbReference type="EMBL" id="CAJOBF010018797">
    <property type="protein sequence ID" value="CAF4371640.1"/>
    <property type="molecule type" value="Genomic_DNA"/>
</dbReference>
<dbReference type="InterPro" id="IPR011614">
    <property type="entry name" value="Catalase_core"/>
</dbReference>
<dbReference type="InterPro" id="IPR020835">
    <property type="entry name" value="Catalase_sf"/>
</dbReference>
<dbReference type="GO" id="GO:0042744">
    <property type="term" value="P:hydrogen peroxide catabolic process"/>
    <property type="evidence" value="ECO:0007669"/>
    <property type="project" value="TreeGrafter"/>
</dbReference>
<evidence type="ECO:0000256" key="3">
    <source>
        <dbReference type="ARBA" id="ARBA00022617"/>
    </source>
</evidence>
<dbReference type="GO" id="GO:0042542">
    <property type="term" value="P:response to hydrogen peroxide"/>
    <property type="evidence" value="ECO:0007669"/>
    <property type="project" value="TreeGrafter"/>
</dbReference>
<comment type="caution">
    <text evidence="9">The sequence shown here is derived from an EMBL/GenBank/DDBJ whole genome shotgun (WGS) entry which is preliminary data.</text>
</comment>
<feature type="region of interest" description="Disordered" evidence="7">
    <location>
        <begin position="169"/>
        <end position="194"/>
    </location>
</feature>
<proteinExistence type="inferred from homology"/>
<name>A0A820MBK2_9BILA</name>
<dbReference type="GO" id="GO:0020037">
    <property type="term" value="F:heme binding"/>
    <property type="evidence" value="ECO:0007669"/>
    <property type="project" value="InterPro"/>
</dbReference>
<organism evidence="9 10">
    <name type="scientific">Rotaria magnacalcarata</name>
    <dbReference type="NCBI Taxonomy" id="392030"/>
    <lineage>
        <taxon>Eukaryota</taxon>
        <taxon>Metazoa</taxon>
        <taxon>Spiralia</taxon>
        <taxon>Gnathifera</taxon>
        <taxon>Rotifera</taxon>
        <taxon>Eurotatoria</taxon>
        <taxon>Bdelloidea</taxon>
        <taxon>Philodinida</taxon>
        <taxon>Philodinidae</taxon>
        <taxon>Rotaria</taxon>
    </lineage>
</organism>
<evidence type="ECO:0000256" key="5">
    <source>
        <dbReference type="ARBA" id="ARBA00023002"/>
    </source>
</evidence>
<keyword evidence="3" id="KW-0349">Heme</keyword>
<reference evidence="9" key="1">
    <citation type="submission" date="2021-02" db="EMBL/GenBank/DDBJ databases">
        <authorList>
            <person name="Nowell W R."/>
        </authorList>
    </citation>
    <scope>NUCLEOTIDE SEQUENCE</scope>
</reference>
<evidence type="ECO:0000256" key="2">
    <source>
        <dbReference type="ARBA" id="ARBA00022559"/>
    </source>
</evidence>
<dbReference type="InterPro" id="IPR018028">
    <property type="entry name" value="Catalase"/>
</dbReference>
<evidence type="ECO:0000256" key="7">
    <source>
        <dbReference type="SAM" id="MobiDB-lite"/>
    </source>
</evidence>
<evidence type="ECO:0000313" key="9">
    <source>
        <dbReference type="EMBL" id="CAF4371640.1"/>
    </source>
</evidence>
<dbReference type="SUPFAM" id="SSF56634">
    <property type="entry name" value="Heme-dependent catalase-like"/>
    <property type="match status" value="1"/>
</dbReference>
<keyword evidence="5" id="KW-0560">Oxidoreductase</keyword>
<keyword evidence="4" id="KW-0479">Metal-binding</keyword>
<evidence type="ECO:0000259" key="8">
    <source>
        <dbReference type="SMART" id="SM01060"/>
    </source>
</evidence>
<dbReference type="PANTHER" id="PTHR11465:SF9">
    <property type="entry name" value="CATALASE"/>
    <property type="match status" value="1"/>
</dbReference>